<evidence type="ECO:0000313" key="3">
    <source>
        <dbReference type="EMBL" id="CAF1280055.1"/>
    </source>
</evidence>
<dbReference type="EMBL" id="CAJNOW010000498">
    <property type="protein sequence ID" value="CAF1280055.1"/>
    <property type="molecule type" value="Genomic_DNA"/>
</dbReference>
<dbReference type="Proteomes" id="UP000663834">
    <property type="component" value="Unassembled WGS sequence"/>
</dbReference>
<keyword evidence="2" id="KW-0732">Signal</keyword>
<proteinExistence type="predicted"/>
<evidence type="ECO:0000313" key="4">
    <source>
        <dbReference type="Proteomes" id="UP000663834"/>
    </source>
</evidence>
<accession>A0A815C714</accession>
<evidence type="ECO:0000256" key="1">
    <source>
        <dbReference type="SAM" id="MobiDB-lite"/>
    </source>
</evidence>
<feature type="chain" id="PRO_5032382905" evidence="2">
    <location>
        <begin position="18"/>
        <end position="922"/>
    </location>
</feature>
<evidence type="ECO:0000256" key="2">
    <source>
        <dbReference type="SAM" id="SignalP"/>
    </source>
</evidence>
<dbReference type="AlphaFoldDB" id="A0A815C714"/>
<comment type="caution">
    <text evidence="3">The sequence shown here is derived from an EMBL/GenBank/DDBJ whole genome shotgun (WGS) entry which is preliminary data.</text>
</comment>
<reference evidence="3" key="1">
    <citation type="submission" date="2021-02" db="EMBL/GenBank/DDBJ databases">
        <authorList>
            <person name="Nowell W R."/>
        </authorList>
    </citation>
    <scope>NUCLEOTIDE SEQUENCE</scope>
</reference>
<dbReference type="OrthoDB" id="10051015at2759"/>
<protein>
    <submittedName>
        <fullName evidence="3">Uncharacterized protein</fullName>
    </submittedName>
</protein>
<organism evidence="3 4">
    <name type="scientific">Rotaria magnacalcarata</name>
    <dbReference type="NCBI Taxonomy" id="392030"/>
    <lineage>
        <taxon>Eukaryota</taxon>
        <taxon>Metazoa</taxon>
        <taxon>Spiralia</taxon>
        <taxon>Gnathifera</taxon>
        <taxon>Rotifera</taxon>
        <taxon>Eurotatoria</taxon>
        <taxon>Bdelloidea</taxon>
        <taxon>Philodinida</taxon>
        <taxon>Philodinidae</taxon>
        <taxon>Rotaria</taxon>
    </lineage>
</organism>
<feature type="compositionally biased region" description="Low complexity" evidence="1">
    <location>
        <begin position="533"/>
        <end position="556"/>
    </location>
</feature>
<name>A0A815C714_9BILA</name>
<sequence>MIIFIFIFIFSSGFIEANHFHGGTIRWAPIDPYANSSSVGVTIIQSYWWSYPSVSCAINVPISTSAYNDTNMNLTCVDYCSTDGGYSNTPVNILTDCTSISSSLGILASERSVNVTLTANASFSIAYQSSYWPSLNDPPLSNFSWSLLCSIDLRMRSDGFLNTPPMASVVSPQYVIVNTTSTIQIPVSDVNSGDDIRCRWSVYHSGYRRRRRSLENDDKKYIYSNSMYYNLSADEEVVHVRRKRATCSGCLSTVCLMGCSCGCPGCVGTSCTGTCTTNPTCPLLTSTTTTSTTSKRVTSSYPNHNPVDECSDICYPNAVPMNTTLYNCTITLTGQQAGIWYAVAVQVEDFINKTSTTPMSSIPVQFLIYVMPALTCTSSPIILPVTGCLEVQIGVLTSFNLSATNLCNPRTVGIADIVISPSIAGVQVSNLTSSTTNASVVYVTITWTPQSSQVYLARQQLHRQQPLLQQPARRLLQQLLLPRPLPALLRQQPPLLLQQQLLRQPQRQQPRQLQQRKLLRRPVLPLLRQLHPQQLQQQHPPQRQQQHPLPLQQLHPPQRRRLRPQLLPRRQQLIQPQQQRQQIQPQPLPLLLQQQLRRRQQLIQPLQRRQQIQLQPPPQLRLRLLQQPQCKHRGIQMKLLVIESFFYKSQRIVLDFPYEYHFFIFDIVATHKILSQERRCSRLCSKQFLFQNSIPVALLKTSDATCWMYHITADSDVEYNGHTNPPIEPSSNTSTHAWNSHSIRSKNTLTTGSINAYKTPINRNSMRHIRVTTVEDTMIDSSVSNSNFNSVPINQSFDLGVVQTLGSQHLVETYHIQQCTTLEPRHAKSNRINNVRPLLNQGSVSGKNQQMNINLYDTKKRRHKKFETNSFVDQPWELPRSNNVNVVKLKRLSSTPKSITVRQQYNLFSIVDEPDTSSEEIQ</sequence>
<gene>
    <name evidence="3" type="ORF">KQP761_LOCUS3736</name>
</gene>
<feature type="signal peptide" evidence="2">
    <location>
        <begin position="1"/>
        <end position="17"/>
    </location>
</feature>
<feature type="region of interest" description="Disordered" evidence="1">
    <location>
        <begin position="533"/>
        <end position="559"/>
    </location>
</feature>